<dbReference type="PANTHER" id="PTHR19331:SF487">
    <property type="entry name" value="SOLUBLE SCAVENGER RECEPTOR CYSTEINE-RICH DOMAIN-CONTAINING PROTEIN SSC5D"/>
    <property type="match status" value="1"/>
</dbReference>
<evidence type="ECO:0000256" key="3">
    <source>
        <dbReference type="ARBA" id="ARBA00023157"/>
    </source>
</evidence>
<comment type="subunit">
    <text evidence="7">Interacts with LGALS1 and laminin.</text>
</comment>
<dbReference type="PRINTS" id="PR00258">
    <property type="entry name" value="SPERACTRCPTR"/>
</dbReference>
<dbReference type="SUPFAM" id="SSF56487">
    <property type="entry name" value="SRCR-like"/>
    <property type="match status" value="1"/>
</dbReference>
<protein>
    <recommendedName>
        <fullName evidence="8">Soluble scavenger receptor cysteine-rich domain-containing protein SSC5D</fullName>
    </recommendedName>
</protein>
<evidence type="ECO:0000313" key="12">
    <source>
        <dbReference type="Proteomes" id="UP000653271"/>
    </source>
</evidence>
<dbReference type="PROSITE" id="PS00420">
    <property type="entry name" value="SRCR_1"/>
    <property type="match status" value="1"/>
</dbReference>
<evidence type="ECO:0000256" key="1">
    <source>
        <dbReference type="ARBA" id="ARBA00022729"/>
    </source>
</evidence>
<evidence type="ECO:0000256" key="5">
    <source>
        <dbReference type="ARBA" id="ARBA00023180"/>
    </source>
</evidence>
<evidence type="ECO:0000256" key="7">
    <source>
        <dbReference type="ARBA" id="ARBA00064153"/>
    </source>
</evidence>
<evidence type="ECO:0000256" key="4">
    <source>
        <dbReference type="ARBA" id="ARBA00023170"/>
    </source>
</evidence>
<keyword evidence="12" id="KW-1185">Reference proteome</keyword>
<evidence type="ECO:0000313" key="11">
    <source>
        <dbReference type="EMBL" id="NWH76298.1"/>
    </source>
</evidence>
<dbReference type="SMART" id="SM00202">
    <property type="entry name" value="SR"/>
    <property type="match status" value="1"/>
</dbReference>
<keyword evidence="4" id="KW-0675">Receptor</keyword>
<evidence type="ECO:0000256" key="9">
    <source>
        <dbReference type="PROSITE-ProRule" id="PRU00196"/>
    </source>
</evidence>
<dbReference type="PANTHER" id="PTHR19331">
    <property type="entry name" value="SCAVENGER RECEPTOR DOMAIN-CONTAINING"/>
    <property type="match status" value="1"/>
</dbReference>
<keyword evidence="3 9" id="KW-1015">Disulfide bond</keyword>
<dbReference type="FunFam" id="3.10.250.10:FF:000007">
    <property type="entry name" value="Soluble scavenger receptor cysteine-rich domain-containing protein SSC5D"/>
    <property type="match status" value="1"/>
</dbReference>
<evidence type="ECO:0000256" key="2">
    <source>
        <dbReference type="ARBA" id="ARBA00022737"/>
    </source>
</evidence>
<dbReference type="EMBL" id="WAAB01013722">
    <property type="protein sequence ID" value="NWH76298.1"/>
    <property type="molecule type" value="Genomic_DNA"/>
</dbReference>
<sequence length="92" mass="9763">TSVDLRLVDGPSGCSGRVEVLHGGRWGTVCDDHWDLQDAAVACRQLGCGEATEAPGRARFGQGTGPVWLDDLGCSGHEEKLQQCPARAWGDN</sequence>
<evidence type="ECO:0000259" key="10">
    <source>
        <dbReference type="PROSITE" id="PS50287"/>
    </source>
</evidence>
<feature type="non-terminal residue" evidence="11">
    <location>
        <position position="92"/>
    </location>
</feature>
<gene>
    <name evidence="11" type="primary">Cd163_1</name>
    <name evidence="11" type="ORF">PIACAY_R15213</name>
</gene>
<keyword evidence="1" id="KW-0732">Signal</keyword>
<evidence type="ECO:0000256" key="8">
    <source>
        <dbReference type="ARBA" id="ARBA00069168"/>
    </source>
</evidence>
<dbReference type="PROSITE" id="PS50287">
    <property type="entry name" value="SRCR_2"/>
    <property type="match status" value="1"/>
</dbReference>
<proteinExistence type="predicted"/>
<comment type="caution">
    <text evidence="11">The sequence shown here is derived from an EMBL/GenBank/DDBJ whole genome shotgun (WGS) entry which is preliminary data.</text>
</comment>
<accession>A0A850X2N8</accession>
<dbReference type="InterPro" id="IPR001190">
    <property type="entry name" value="SRCR"/>
</dbReference>
<dbReference type="Pfam" id="PF00530">
    <property type="entry name" value="SRCR"/>
    <property type="match status" value="1"/>
</dbReference>
<feature type="domain" description="SRCR" evidence="10">
    <location>
        <begin position="5"/>
        <end position="92"/>
    </location>
</feature>
<feature type="non-terminal residue" evidence="11">
    <location>
        <position position="1"/>
    </location>
</feature>
<comment type="caution">
    <text evidence="9">Lacks conserved residue(s) required for the propagation of feature annotation.</text>
</comment>
<feature type="disulfide bond" evidence="9">
    <location>
        <begin position="74"/>
        <end position="84"/>
    </location>
</feature>
<organism evidence="11 12">
    <name type="scientific">Piaya cayana</name>
    <name type="common">Common squirrel cuckoo</name>
    <dbReference type="NCBI Taxonomy" id="33601"/>
    <lineage>
        <taxon>Eukaryota</taxon>
        <taxon>Metazoa</taxon>
        <taxon>Chordata</taxon>
        <taxon>Craniata</taxon>
        <taxon>Vertebrata</taxon>
        <taxon>Euteleostomi</taxon>
        <taxon>Archelosauria</taxon>
        <taxon>Archosauria</taxon>
        <taxon>Dinosauria</taxon>
        <taxon>Saurischia</taxon>
        <taxon>Theropoda</taxon>
        <taxon>Coelurosauria</taxon>
        <taxon>Aves</taxon>
        <taxon>Neognathae</taxon>
        <taxon>Neoaves</taxon>
        <taxon>Otidimorphae</taxon>
        <taxon>Cuculiformes</taxon>
        <taxon>Coccyzidae</taxon>
        <taxon>Piaya</taxon>
    </lineage>
</organism>
<dbReference type="Gene3D" id="3.10.250.10">
    <property type="entry name" value="SRCR-like domain"/>
    <property type="match status" value="1"/>
</dbReference>
<keyword evidence="5" id="KW-0325">Glycoprotein</keyword>
<evidence type="ECO:0000256" key="6">
    <source>
        <dbReference type="ARBA" id="ARBA00058074"/>
    </source>
</evidence>
<dbReference type="Proteomes" id="UP000653271">
    <property type="component" value="Unassembled WGS sequence"/>
</dbReference>
<reference evidence="11" key="1">
    <citation type="submission" date="2019-09" db="EMBL/GenBank/DDBJ databases">
        <title>Bird 10,000 Genomes (B10K) Project - Family phase.</title>
        <authorList>
            <person name="Zhang G."/>
        </authorList>
    </citation>
    <scope>NUCLEOTIDE SEQUENCE</scope>
    <source>
        <strain evidence="11">B10K-DU-008-47</strain>
        <tissue evidence="11">Mixed tissue sample</tissue>
    </source>
</reference>
<name>A0A850X2N8_PIACA</name>
<keyword evidence="2" id="KW-0677">Repeat</keyword>
<dbReference type="AlphaFoldDB" id="A0A850X2N8"/>
<dbReference type="InterPro" id="IPR036772">
    <property type="entry name" value="SRCR-like_dom_sf"/>
</dbReference>
<comment type="function">
    <text evidence="6">Binds to extracellular matrix proteins. Binds to pathogen-associated molecular patterns (PAMPs) present on the cell walls of Gram-positive and Gram-negative bacteria and fungi, behaving as a pattern recognition receptor (PRR). Induces bacterial and fungal aggregation and subsequent inhibition of PAMP-induced cytokine release. Does not possess intrinsic bactericidal activity. May play a role in the innate defense and homeostasis of certain epithelial surfaces.</text>
</comment>
<dbReference type="OrthoDB" id="536948at2759"/>
<dbReference type="GO" id="GO:0016020">
    <property type="term" value="C:membrane"/>
    <property type="evidence" value="ECO:0007669"/>
    <property type="project" value="InterPro"/>
</dbReference>